<dbReference type="STRING" id="93759.A0A1R3KER6"/>
<protein>
    <submittedName>
        <fullName evidence="1">Leucine-rich repeat, cysteine-containing subtype</fullName>
    </submittedName>
</protein>
<sequence length="581" mass="65134">MSSSKLLKVGDGVEKLSTDCWQLVFHRLNNDELKAVSLVCKDFLTNSNLVKKSLDVVNPNVNILSQHLKRFPELKTIDFSAFRGDFDEAIREVARSGLSLESLTFGEEATFKTESLRELGSNSNSLKTLNCFETECLNDNDLVVIANSFMNLEELSIGHYNLNSKQNISSNGIEILASRLKVLKTISLDGLQDISDQCLIALSVNCVFLKDVSIFCSAGINNVRVTEYGIGILLRNRTNLEALCISDINQDPSEITIENSISHAKSLTSLGFTDMRISDKLLMEIAKAKLPLKDLDLSFCTNFTASGLLSVLTSNTLRKLAIMDCTKVDMDMVVLNGNIGNLTHIEFSNNLTKSTLFLLPTKCPSLVQMNIDDVELVGGAENLSLCKNHNIQNLHLRLTDDDDDELLQLFVLRFPNLRVLALTYCDKVTSKAIEAILKRCKFITSLKLRQYRKSMIIEADSELSELNLEILELTDSYIDDEGLGVIARKCPRLMYLYLWRCKNVTTRSIKNAVQNIKTLTDLHLSDCNKVNSGELLEWMLSTGSLASLKQITLPLHREMDATEEQREEFLRRGCMLSDVKS</sequence>
<dbReference type="OrthoDB" id="6066220at2759"/>
<gene>
    <name evidence="1" type="ORF">COLO4_08738</name>
</gene>
<comment type="caution">
    <text evidence="1">The sequence shown here is derived from an EMBL/GenBank/DDBJ whole genome shotgun (WGS) entry which is preliminary data.</text>
</comment>
<dbReference type="Gene3D" id="3.80.10.10">
    <property type="entry name" value="Ribonuclease Inhibitor"/>
    <property type="match status" value="2"/>
</dbReference>
<proteinExistence type="predicted"/>
<dbReference type="InterPro" id="IPR006553">
    <property type="entry name" value="Leu-rich_rpt_Cys-con_subtyp"/>
</dbReference>
<keyword evidence="2" id="KW-1185">Reference proteome</keyword>
<evidence type="ECO:0000313" key="2">
    <source>
        <dbReference type="Proteomes" id="UP000187203"/>
    </source>
</evidence>
<dbReference type="GO" id="GO:0019005">
    <property type="term" value="C:SCF ubiquitin ligase complex"/>
    <property type="evidence" value="ECO:0007669"/>
    <property type="project" value="TreeGrafter"/>
</dbReference>
<dbReference type="InterPro" id="IPR032675">
    <property type="entry name" value="LRR_dom_sf"/>
</dbReference>
<evidence type="ECO:0000313" key="1">
    <source>
        <dbReference type="EMBL" id="OMP05573.1"/>
    </source>
</evidence>
<dbReference type="SMART" id="SM00367">
    <property type="entry name" value="LRR_CC"/>
    <property type="match status" value="8"/>
</dbReference>
<name>A0A1R3KER6_9ROSI</name>
<dbReference type="AlphaFoldDB" id="A0A1R3KER6"/>
<accession>A0A1R3KER6</accession>
<reference evidence="2" key="1">
    <citation type="submission" date="2013-09" db="EMBL/GenBank/DDBJ databases">
        <title>Corchorus olitorius genome sequencing.</title>
        <authorList>
            <person name="Alam M."/>
            <person name="Haque M.S."/>
            <person name="Islam M.S."/>
            <person name="Emdad E.M."/>
            <person name="Islam M.M."/>
            <person name="Ahmed B."/>
            <person name="Halim A."/>
            <person name="Hossen Q.M.M."/>
            <person name="Hossain M.Z."/>
            <person name="Ahmed R."/>
            <person name="Khan M.M."/>
            <person name="Islam R."/>
            <person name="Rashid M.M."/>
            <person name="Khan S.A."/>
            <person name="Rahman M.S."/>
            <person name="Alam M."/>
            <person name="Yahiya A.S."/>
            <person name="Khan M.S."/>
            <person name="Azam M.S."/>
            <person name="Haque T."/>
            <person name="Lashkar M.Z.H."/>
            <person name="Akhand A.I."/>
            <person name="Morshed G."/>
            <person name="Roy S."/>
            <person name="Uddin K.S."/>
            <person name="Rabeya T."/>
            <person name="Hossain A.S."/>
            <person name="Chowdhury A."/>
            <person name="Snigdha A.R."/>
            <person name="Mortoza M.S."/>
            <person name="Matin S.A."/>
            <person name="Hoque S.M.E."/>
            <person name="Islam M.K."/>
            <person name="Roy D.K."/>
            <person name="Haider R."/>
            <person name="Moosa M.M."/>
            <person name="Elias S.M."/>
            <person name="Hasan A.M."/>
            <person name="Jahan S."/>
            <person name="Shafiuddin M."/>
            <person name="Mahmood N."/>
            <person name="Shommy N.S."/>
        </authorList>
    </citation>
    <scope>NUCLEOTIDE SEQUENCE [LARGE SCALE GENOMIC DNA]</scope>
    <source>
        <strain evidence="2">cv. O-4</strain>
    </source>
</reference>
<dbReference type="Proteomes" id="UP000187203">
    <property type="component" value="Unassembled WGS sequence"/>
</dbReference>
<dbReference type="PANTHER" id="PTHR13318">
    <property type="entry name" value="PARTNER OF PAIRED, ISOFORM B-RELATED"/>
    <property type="match status" value="1"/>
</dbReference>
<dbReference type="GO" id="GO:0031146">
    <property type="term" value="P:SCF-dependent proteasomal ubiquitin-dependent protein catabolic process"/>
    <property type="evidence" value="ECO:0007669"/>
    <property type="project" value="TreeGrafter"/>
</dbReference>
<dbReference type="EMBL" id="AWUE01013939">
    <property type="protein sequence ID" value="OMP05573.1"/>
    <property type="molecule type" value="Genomic_DNA"/>
</dbReference>
<organism evidence="1 2">
    <name type="scientific">Corchorus olitorius</name>
    <dbReference type="NCBI Taxonomy" id="93759"/>
    <lineage>
        <taxon>Eukaryota</taxon>
        <taxon>Viridiplantae</taxon>
        <taxon>Streptophyta</taxon>
        <taxon>Embryophyta</taxon>
        <taxon>Tracheophyta</taxon>
        <taxon>Spermatophyta</taxon>
        <taxon>Magnoliopsida</taxon>
        <taxon>eudicotyledons</taxon>
        <taxon>Gunneridae</taxon>
        <taxon>Pentapetalae</taxon>
        <taxon>rosids</taxon>
        <taxon>malvids</taxon>
        <taxon>Malvales</taxon>
        <taxon>Malvaceae</taxon>
        <taxon>Grewioideae</taxon>
        <taxon>Apeibeae</taxon>
        <taxon>Corchorus</taxon>
    </lineage>
</organism>
<dbReference type="SUPFAM" id="SSF52047">
    <property type="entry name" value="RNI-like"/>
    <property type="match status" value="2"/>
</dbReference>